<dbReference type="OrthoDB" id="9814970at2"/>
<dbReference type="PANTHER" id="PTHR10000">
    <property type="entry name" value="PHOSPHOSERINE PHOSPHATASE"/>
    <property type="match status" value="1"/>
</dbReference>
<dbReference type="Gene3D" id="3.40.50.1000">
    <property type="entry name" value="HAD superfamily/HAD-like"/>
    <property type="match status" value="1"/>
</dbReference>
<name>A0A075TXX4_9LACO</name>
<keyword evidence="2" id="KW-1185">Reference proteome</keyword>
<dbReference type="KEGG" id="wci:WS105_0120"/>
<dbReference type="STRING" id="759620.WS105_0120"/>
<reference evidence="1 2" key="1">
    <citation type="journal article" date="2014" name="Genome Announc.">
        <title>Complete Genome Sequences of Fish Pathogenic Weissella ceti Strains WS74 and WS105.</title>
        <authorList>
            <person name="Figueiredo H.C."/>
            <person name="Leal C.A."/>
            <person name="Dorella F.A."/>
            <person name="Carvalho A.F."/>
            <person name="Soares S.C."/>
            <person name="Pereira F.L."/>
            <person name="Azevedo V.A."/>
        </authorList>
    </citation>
    <scope>NUCLEOTIDE SEQUENCE [LARGE SCALE GENOMIC DNA]</scope>
    <source>
        <strain evidence="1 2">WS74</strain>
    </source>
</reference>
<dbReference type="GO" id="GO:0000287">
    <property type="term" value="F:magnesium ion binding"/>
    <property type="evidence" value="ECO:0007669"/>
    <property type="project" value="TreeGrafter"/>
</dbReference>
<dbReference type="PANTHER" id="PTHR10000:SF53">
    <property type="entry name" value="5-AMINO-6-(5-PHOSPHO-D-RIBITYLAMINO)URACIL PHOSPHATASE YBJI-RELATED"/>
    <property type="match status" value="1"/>
</dbReference>
<protein>
    <submittedName>
        <fullName evidence="1">Putative sugar-phosphatase</fullName>
    </submittedName>
</protein>
<dbReference type="Pfam" id="PF08282">
    <property type="entry name" value="Hydrolase_3"/>
    <property type="match status" value="1"/>
</dbReference>
<dbReference type="EMBL" id="CP009223">
    <property type="protein sequence ID" value="AIM62372.1"/>
    <property type="molecule type" value="Genomic_DNA"/>
</dbReference>
<gene>
    <name evidence="1" type="ORF">WS74_0120</name>
</gene>
<accession>A0A075TXX4</accession>
<dbReference type="InterPro" id="IPR000150">
    <property type="entry name" value="Cof"/>
</dbReference>
<organism evidence="1 2">
    <name type="scientific">Weissella ceti</name>
    <dbReference type="NCBI Taxonomy" id="759620"/>
    <lineage>
        <taxon>Bacteria</taxon>
        <taxon>Bacillati</taxon>
        <taxon>Bacillota</taxon>
        <taxon>Bacilli</taxon>
        <taxon>Lactobacillales</taxon>
        <taxon>Lactobacillaceae</taxon>
        <taxon>Weissella</taxon>
    </lineage>
</organism>
<dbReference type="KEGG" id="wct:WS74_0120"/>
<dbReference type="Gene3D" id="3.30.1240.10">
    <property type="match status" value="1"/>
</dbReference>
<dbReference type="PROSITE" id="PS01229">
    <property type="entry name" value="COF_2"/>
    <property type="match status" value="1"/>
</dbReference>
<dbReference type="AlphaFoldDB" id="A0A075TXX4"/>
<dbReference type="SFLD" id="SFLDS00003">
    <property type="entry name" value="Haloacid_Dehalogenase"/>
    <property type="match status" value="1"/>
</dbReference>
<dbReference type="KEGG" id="wce:WS08_0121"/>
<dbReference type="RefSeq" id="WP_009495586.1">
    <property type="nucleotide sequence ID" value="NZ_CP009223.1"/>
</dbReference>
<dbReference type="InterPro" id="IPR023214">
    <property type="entry name" value="HAD_sf"/>
</dbReference>
<dbReference type="GO" id="GO:0005829">
    <property type="term" value="C:cytosol"/>
    <property type="evidence" value="ECO:0007669"/>
    <property type="project" value="TreeGrafter"/>
</dbReference>
<evidence type="ECO:0000313" key="2">
    <source>
        <dbReference type="Proteomes" id="UP000029079"/>
    </source>
</evidence>
<dbReference type="InterPro" id="IPR006379">
    <property type="entry name" value="HAD-SF_hydro_IIB"/>
</dbReference>
<dbReference type="CDD" id="cd07518">
    <property type="entry name" value="HAD_YbiV-Like"/>
    <property type="match status" value="1"/>
</dbReference>
<evidence type="ECO:0000313" key="1">
    <source>
        <dbReference type="EMBL" id="AIM62372.1"/>
    </source>
</evidence>
<dbReference type="SUPFAM" id="SSF56784">
    <property type="entry name" value="HAD-like"/>
    <property type="match status" value="1"/>
</dbReference>
<dbReference type="InterPro" id="IPR036412">
    <property type="entry name" value="HAD-like_sf"/>
</dbReference>
<sequence>MTIKLIATDMDGTFLPDDRNYDVARFDAVLTEMEARGMKFVTASGNQYEQLRNYFAPVGADRITYVSDNGAFVIHDNKVLYEGVLSPEKIADVIDWNKSVYGVSGNIIVLSGVKGAYVSNHATPEMIAHAKMFYPNVYQVEKFKDIDDDIYRVSFNWDEGADVYEYIVKLREAFGDTAHITGSGFGSVDVLAGNVNKAQGLAELAKAWDIKPEEMAAFGDNGNDLEMLNYVGLGFVMPNAEEFMLNKIPEKALNDNNNNGVIETMEAILAGKYDK</sequence>
<dbReference type="SFLD" id="SFLDG01140">
    <property type="entry name" value="C2.B:_Phosphomannomutase_and_P"/>
    <property type="match status" value="1"/>
</dbReference>
<dbReference type="NCBIfam" id="TIGR00099">
    <property type="entry name" value="Cof-subfamily"/>
    <property type="match status" value="1"/>
</dbReference>
<dbReference type="NCBIfam" id="TIGR01484">
    <property type="entry name" value="HAD-SF-IIB"/>
    <property type="match status" value="1"/>
</dbReference>
<dbReference type="GO" id="GO:0016791">
    <property type="term" value="F:phosphatase activity"/>
    <property type="evidence" value="ECO:0007669"/>
    <property type="project" value="UniProtKB-ARBA"/>
</dbReference>
<dbReference type="PATRIC" id="fig|759620.7.peg.117"/>
<reference evidence="2" key="2">
    <citation type="submission" date="2014-08" db="EMBL/GenBank/DDBJ databases">
        <title>Complete genome of Weissella ceti strain WS74 isolated from diseased rainbow trout in Brazil.</title>
        <authorList>
            <person name="Figueiredo H.C.P."/>
            <person name="Leal C.A.G."/>
            <person name="Pereira F.L."/>
            <person name="Soares S.C."/>
            <person name="Dorella F.A."/>
            <person name="Carvalho A.F."/>
            <person name="Azevedo V.A.C."/>
        </authorList>
    </citation>
    <scope>NUCLEOTIDE SEQUENCE [LARGE SCALE GENOMIC DNA]</scope>
    <source>
        <strain evidence="2">WS74</strain>
    </source>
</reference>
<proteinExistence type="predicted"/>
<dbReference type="Proteomes" id="UP000029079">
    <property type="component" value="Chromosome"/>
</dbReference>